<sequence length="71" mass="8026">MTRSSTKPRQKRLDSCVLSHPKWVEINENRERGGQETIKTATRAADPTVSLENDHKIHQNPSEQASLGKCQ</sequence>
<reference evidence="3" key="1">
    <citation type="submission" date="2016-11" db="EMBL/GenBank/DDBJ databases">
        <authorList>
            <person name="Varghese N."/>
            <person name="Submissions S."/>
        </authorList>
    </citation>
    <scope>NUCLEOTIDE SEQUENCE [LARGE SCALE GENOMIC DNA]</scope>
    <source>
        <strain evidence="3">DSM 100566</strain>
    </source>
</reference>
<accession>A0A1M5F0Y8</accession>
<gene>
    <name evidence="2" type="ORF">SAMN05444273_1202</name>
</gene>
<feature type="region of interest" description="Disordered" evidence="1">
    <location>
        <begin position="29"/>
        <end position="71"/>
    </location>
</feature>
<evidence type="ECO:0000256" key="1">
    <source>
        <dbReference type="SAM" id="MobiDB-lite"/>
    </source>
</evidence>
<dbReference type="Proteomes" id="UP000184144">
    <property type="component" value="Unassembled WGS sequence"/>
</dbReference>
<feature type="non-terminal residue" evidence="2">
    <location>
        <position position="71"/>
    </location>
</feature>
<evidence type="ECO:0000313" key="3">
    <source>
        <dbReference type="Proteomes" id="UP000184144"/>
    </source>
</evidence>
<organism evidence="2 3">
    <name type="scientific">Litoreibacter ascidiaceicola</name>
    <dbReference type="NCBI Taxonomy" id="1486859"/>
    <lineage>
        <taxon>Bacteria</taxon>
        <taxon>Pseudomonadati</taxon>
        <taxon>Pseudomonadota</taxon>
        <taxon>Alphaproteobacteria</taxon>
        <taxon>Rhodobacterales</taxon>
        <taxon>Roseobacteraceae</taxon>
        <taxon>Litoreibacter</taxon>
    </lineage>
</organism>
<keyword evidence="3" id="KW-1185">Reference proteome</keyword>
<evidence type="ECO:0000313" key="2">
    <source>
        <dbReference type="EMBL" id="SHF85048.1"/>
    </source>
</evidence>
<protein>
    <submittedName>
        <fullName evidence="2">Uncharacterized protein</fullName>
    </submittedName>
</protein>
<name>A0A1M5F0Y8_9RHOB</name>
<dbReference type="EMBL" id="FQUV01000020">
    <property type="protein sequence ID" value="SHF85048.1"/>
    <property type="molecule type" value="Genomic_DNA"/>
</dbReference>
<dbReference type="AlphaFoldDB" id="A0A1M5F0Y8"/>
<proteinExistence type="predicted"/>